<evidence type="ECO:0000256" key="1">
    <source>
        <dbReference type="ARBA" id="ARBA00004173"/>
    </source>
</evidence>
<accession>A0A6J2TFD6</accession>
<dbReference type="GeneID" id="115624229"/>
<evidence type="ECO:0000313" key="3">
    <source>
        <dbReference type="RefSeq" id="XP_030374709.1"/>
    </source>
</evidence>
<keyword evidence="2" id="KW-1185">Reference proteome</keyword>
<dbReference type="RefSeq" id="XP_030374709.1">
    <property type="nucleotide sequence ID" value="XM_030518849.1"/>
</dbReference>
<dbReference type="InterPro" id="IPR019266">
    <property type="entry name" value="Ribosomal_mS27"/>
</dbReference>
<gene>
    <name evidence="3" type="primary">LOC115624229</name>
</gene>
<dbReference type="AlphaFoldDB" id="A0A6J2TFD6"/>
<protein>
    <submittedName>
        <fullName evidence="3">Uncharacterized protein LOC115624229</fullName>
    </submittedName>
</protein>
<evidence type="ECO:0000313" key="2">
    <source>
        <dbReference type="Proteomes" id="UP000504634"/>
    </source>
</evidence>
<dbReference type="GO" id="GO:0005739">
    <property type="term" value="C:mitochondrion"/>
    <property type="evidence" value="ECO:0007669"/>
    <property type="project" value="UniProtKB-SubCell"/>
</dbReference>
<dbReference type="InterPro" id="IPR034913">
    <property type="entry name" value="mS27/PTCD2"/>
</dbReference>
<dbReference type="Pfam" id="PF10037">
    <property type="entry name" value="MRP-S27"/>
    <property type="match status" value="1"/>
</dbReference>
<reference evidence="3" key="1">
    <citation type="submission" date="2025-08" db="UniProtKB">
        <authorList>
            <consortium name="RefSeq"/>
        </authorList>
    </citation>
    <scope>IDENTIFICATION</scope>
    <source>
        <strain evidence="3">11010-0011.00</strain>
        <tissue evidence="3">Whole body</tissue>
    </source>
</reference>
<dbReference type="Proteomes" id="UP000504634">
    <property type="component" value="Unplaced"/>
</dbReference>
<comment type="subcellular location">
    <subcellularLocation>
        <location evidence="1">Mitochondrion</location>
    </subcellularLocation>
</comment>
<proteinExistence type="predicted"/>
<name>A0A6J2TFD6_DROLE</name>
<sequence>MLRSRLLNIPRRYVSYLSSEFNSVVNRELVPPVAHKGQQPLNLDVFVKQENRQMDILEILLKLRKQKESTSVPLFPSILAKQLLESASLTELVTVLRNPLEYGVFIDQFTGCFLMDHLLHHGNSLEAGQIAAILVERDLCNSDIATALALRSFYNYLQVFEPTELPAEKPVTSKADVEKVRVKYLRNYAKGDPLSNTEEMIMSRALIKLGEHGKDERQLKQNFALLGFVLGGQMPEMDKLLSQHKNIFYKEILELCETLIGKIQRKETYNVDMLQEVLKGCTRIDSIQEVLESNIKLCVHDNESKLIADHVKQYDDWAKNYEVVVKQQLNTEDLSTRVENISKILSEMEAKRQNLWFFEKKDEIDIQIFKQKVFYPKRWFGKKKKPKVVDKFYVPPNITRTS</sequence>
<organism evidence="2 3">
    <name type="scientific">Drosophila lebanonensis</name>
    <name type="common">Fruit fly</name>
    <name type="synonym">Scaptodrosophila lebanonensis</name>
    <dbReference type="NCBI Taxonomy" id="7225"/>
    <lineage>
        <taxon>Eukaryota</taxon>
        <taxon>Metazoa</taxon>
        <taxon>Ecdysozoa</taxon>
        <taxon>Arthropoda</taxon>
        <taxon>Hexapoda</taxon>
        <taxon>Insecta</taxon>
        <taxon>Pterygota</taxon>
        <taxon>Neoptera</taxon>
        <taxon>Endopterygota</taxon>
        <taxon>Diptera</taxon>
        <taxon>Brachycera</taxon>
        <taxon>Muscomorpha</taxon>
        <taxon>Ephydroidea</taxon>
        <taxon>Drosophilidae</taxon>
        <taxon>Scaptodrosophila</taxon>
    </lineage>
</organism>
<dbReference type="PANTHER" id="PTHR21393">
    <property type="entry name" value="MITOCHONDRIAL 28S RIBOSOMAL PROTEIN S27"/>
    <property type="match status" value="1"/>
</dbReference>
<dbReference type="OrthoDB" id="19830at2759"/>
<dbReference type="PANTHER" id="PTHR21393:SF0">
    <property type="entry name" value="SMALL RIBOSOMAL SUBUNIT PROTEIN MS27"/>
    <property type="match status" value="1"/>
</dbReference>